<evidence type="ECO:0000313" key="4">
    <source>
        <dbReference type="WBParaSite" id="SSLN_0001825701-mRNA-1"/>
    </source>
</evidence>
<organism evidence="4">
    <name type="scientific">Schistocephalus solidus</name>
    <name type="common">Tapeworm</name>
    <dbReference type="NCBI Taxonomy" id="70667"/>
    <lineage>
        <taxon>Eukaryota</taxon>
        <taxon>Metazoa</taxon>
        <taxon>Spiralia</taxon>
        <taxon>Lophotrochozoa</taxon>
        <taxon>Platyhelminthes</taxon>
        <taxon>Cestoda</taxon>
        <taxon>Eucestoda</taxon>
        <taxon>Diphyllobothriidea</taxon>
        <taxon>Diphyllobothriidae</taxon>
        <taxon>Schistocephalus</taxon>
    </lineage>
</organism>
<name>A0A183TM93_SCHSO</name>
<feature type="compositionally biased region" description="Polar residues" evidence="1">
    <location>
        <begin position="50"/>
        <end position="73"/>
    </location>
</feature>
<accession>A0A183TM93</accession>
<dbReference type="OrthoDB" id="10562630at2759"/>
<proteinExistence type="predicted"/>
<dbReference type="AlphaFoldDB" id="A0A183TM93"/>
<dbReference type="EMBL" id="UYSU01042762">
    <property type="protein sequence ID" value="VDM03977.1"/>
    <property type="molecule type" value="Genomic_DNA"/>
</dbReference>
<evidence type="ECO:0000313" key="2">
    <source>
        <dbReference type="EMBL" id="VDM03977.1"/>
    </source>
</evidence>
<dbReference type="WBParaSite" id="SSLN_0001825701-mRNA-1">
    <property type="protein sequence ID" value="SSLN_0001825701-mRNA-1"/>
    <property type="gene ID" value="SSLN_0001825701"/>
</dbReference>
<gene>
    <name evidence="2" type="ORF">SSLN_LOCUS17591</name>
</gene>
<protein>
    <submittedName>
        <fullName evidence="4">Ovule protein</fullName>
    </submittedName>
</protein>
<evidence type="ECO:0000313" key="3">
    <source>
        <dbReference type="Proteomes" id="UP000275846"/>
    </source>
</evidence>
<reference evidence="2 3" key="2">
    <citation type="submission" date="2018-11" db="EMBL/GenBank/DDBJ databases">
        <authorList>
            <consortium name="Pathogen Informatics"/>
        </authorList>
    </citation>
    <scope>NUCLEOTIDE SEQUENCE [LARGE SCALE GENOMIC DNA]</scope>
    <source>
        <strain evidence="2 3">NST_G2</strain>
    </source>
</reference>
<dbReference type="Proteomes" id="UP000275846">
    <property type="component" value="Unassembled WGS sequence"/>
</dbReference>
<evidence type="ECO:0000256" key="1">
    <source>
        <dbReference type="SAM" id="MobiDB-lite"/>
    </source>
</evidence>
<feature type="compositionally biased region" description="Pro residues" evidence="1">
    <location>
        <begin position="19"/>
        <end position="28"/>
    </location>
</feature>
<feature type="region of interest" description="Disordered" evidence="1">
    <location>
        <begin position="1"/>
        <end position="73"/>
    </location>
</feature>
<sequence>MRLSFFKSHPLPLTAPFSPRFPPPPPATNSPDSGPKVLVAPISTMRRSSRYTSAQSAGHLDFSSQSQSACSEQDLNHVGDELVDFKLGRRKTESTSDLSERSEVFEAGNAPFQKQSDFCFSVPLQTNQVASSRAKHQLTGSKDEDEKGCEDLNSHFSRLYTIIFSRIPGKSA</sequence>
<reference evidence="4" key="1">
    <citation type="submission" date="2016-06" db="UniProtKB">
        <authorList>
            <consortium name="WormBaseParasite"/>
        </authorList>
    </citation>
    <scope>IDENTIFICATION</scope>
</reference>
<keyword evidence="3" id="KW-1185">Reference proteome</keyword>